<dbReference type="eggNOG" id="COG3152">
    <property type="taxonomic scope" value="Bacteria"/>
</dbReference>
<accession>F5XY06</accession>
<dbReference type="InterPro" id="IPR008523">
    <property type="entry name" value="DUF805"/>
</dbReference>
<dbReference type="EMBL" id="CP000245">
    <property type="protein sequence ID" value="AEG94331.1"/>
    <property type="molecule type" value="Genomic_DNA"/>
</dbReference>
<keyword evidence="1" id="KW-0472">Membrane</keyword>
<proteinExistence type="predicted"/>
<protein>
    <submittedName>
        <fullName evidence="2">Candidate membrane protein</fullName>
    </submittedName>
</protein>
<organism evidence="2 3">
    <name type="scientific">Ramlibacter tataouinensis (strain ATCC BAA-407 / DSM 14655 / LMG 21543 / TTB310)</name>
    <dbReference type="NCBI Taxonomy" id="365046"/>
    <lineage>
        <taxon>Bacteria</taxon>
        <taxon>Pseudomonadati</taxon>
        <taxon>Pseudomonadota</taxon>
        <taxon>Betaproteobacteria</taxon>
        <taxon>Burkholderiales</taxon>
        <taxon>Comamonadaceae</taxon>
        <taxon>Ramlibacter</taxon>
    </lineage>
</organism>
<dbReference type="PANTHER" id="PTHR34980">
    <property type="entry name" value="INNER MEMBRANE PROTEIN-RELATED-RELATED"/>
    <property type="match status" value="1"/>
</dbReference>
<dbReference type="HOGENOM" id="CLU_095965_0_1_4"/>
<dbReference type="STRING" id="365046.Rta_32200"/>
<dbReference type="AlphaFoldDB" id="F5XY06"/>
<dbReference type="GO" id="GO:0005886">
    <property type="term" value="C:plasma membrane"/>
    <property type="evidence" value="ECO:0007669"/>
    <property type="project" value="TreeGrafter"/>
</dbReference>
<keyword evidence="3" id="KW-1185">Reference proteome</keyword>
<evidence type="ECO:0000313" key="3">
    <source>
        <dbReference type="Proteomes" id="UP000008385"/>
    </source>
</evidence>
<dbReference type="RefSeq" id="WP_013902562.1">
    <property type="nucleotide sequence ID" value="NC_015677.1"/>
</dbReference>
<gene>
    <name evidence="2" type="ordered locus">Rta_32200</name>
</gene>
<feature type="transmembrane region" description="Helical" evidence="1">
    <location>
        <begin position="139"/>
        <end position="164"/>
    </location>
</feature>
<feature type="transmembrane region" description="Helical" evidence="1">
    <location>
        <begin position="100"/>
        <end position="119"/>
    </location>
</feature>
<dbReference type="Gene3D" id="3.30.700.10">
    <property type="entry name" value="Glycoprotein, Type 4 Pilin"/>
    <property type="match status" value="1"/>
</dbReference>
<keyword evidence="1" id="KW-1133">Transmembrane helix</keyword>
<reference evidence="2 3" key="2">
    <citation type="journal article" date="2011" name="PLoS ONE">
        <title>The Cyst-Dividing Bacterium Ramlibacter tataouinensis TTB310 Genome Reveals a Well-Stocked Toolbox for Adaptation to a Desert Environment.</title>
        <authorList>
            <person name="De Luca G."/>
            <person name="Barakat M."/>
            <person name="Ortet P."/>
            <person name="Fochesato S."/>
            <person name="Jourlin-Castelli C."/>
            <person name="Ansaldi M."/>
            <person name="Py B."/>
            <person name="Fichant G."/>
            <person name="Coutinho P.M."/>
            <person name="Voulhoux R."/>
            <person name="Bastien O."/>
            <person name="Marechal E."/>
            <person name="Henrissat B."/>
            <person name="Quentin Y."/>
            <person name="Noirot P."/>
            <person name="Filloux A."/>
            <person name="Mejean V."/>
            <person name="Dubow M.S."/>
            <person name="Barras F."/>
            <person name="Barbe V."/>
            <person name="Weissenbach J."/>
            <person name="Mihalcescu I."/>
            <person name="Vermeglio A."/>
            <person name="Achouak W."/>
            <person name="Heulin T."/>
        </authorList>
    </citation>
    <scope>NUCLEOTIDE SEQUENCE [LARGE SCALE GENOMIC DNA]</scope>
    <source>
        <strain evidence="3">ATCC BAA-407 / DSM 14655 / LMG 21543 / TTB310</strain>
    </source>
</reference>
<keyword evidence="1" id="KW-0812">Transmembrane</keyword>
<dbReference type="PATRIC" id="fig|365046.3.peg.3290"/>
<feature type="transmembrane region" description="Helical" evidence="1">
    <location>
        <begin position="70"/>
        <end position="88"/>
    </location>
</feature>
<sequence length="177" mass="18722">MHTANPYAPPRAAVADVGHDPGVTAPVKNWSAQGRIGRLRYLAHLTGAYVLLALVGFVAGFIAAMLKTQMAVPVAVGAALIAYLWFTVLKTIQRSHDMDWSGWTSLLALIPLVGLVWVFKAGTAGGNRFGLPPPPNSLGVKILGLLFPIVAGIGIVAAIALPAYQDYTTRARAAQQR</sequence>
<dbReference type="Pfam" id="PF05656">
    <property type="entry name" value="DUF805"/>
    <property type="match status" value="1"/>
</dbReference>
<dbReference type="OrthoDB" id="9812349at2"/>
<name>F5XY06_RAMTT</name>
<evidence type="ECO:0000256" key="1">
    <source>
        <dbReference type="SAM" id="Phobius"/>
    </source>
</evidence>
<dbReference type="KEGG" id="rta:Rta_32200"/>
<evidence type="ECO:0000313" key="2">
    <source>
        <dbReference type="EMBL" id="AEG94331.1"/>
    </source>
</evidence>
<dbReference type="Proteomes" id="UP000008385">
    <property type="component" value="Chromosome"/>
</dbReference>
<reference evidence="3" key="1">
    <citation type="submission" date="2006-01" db="EMBL/GenBank/DDBJ databases">
        <title>Genome of the cyst-dividing bacterium Ramlibacter tataouinensis.</title>
        <authorList>
            <person name="Barakat M."/>
            <person name="Ortet P."/>
            <person name="De Luca G."/>
            <person name="Jourlin-Castelli C."/>
            <person name="Ansaldi M."/>
            <person name="Py B."/>
            <person name="Fichant G."/>
            <person name="Coutinho P."/>
            <person name="Voulhoux R."/>
            <person name="Bastien O."/>
            <person name="Roy S."/>
            <person name="Marechal E."/>
            <person name="Henrissat B."/>
            <person name="Quentin Y."/>
            <person name="Noirot P."/>
            <person name="Filloux A."/>
            <person name="Mejean V."/>
            <person name="DuBow M."/>
            <person name="Barras F."/>
            <person name="Heulin T."/>
        </authorList>
    </citation>
    <scope>NUCLEOTIDE SEQUENCE [LARGE SCALE GENOMIC DNA]</scope>
    <source>
        <strain evidence="3">ATCC BAA-407 / DSM 14655 / LMG 21543 / TTB310</strain>
    </source>
</reference>
<dbReference type="PANTHER" id="PTHR34980:SF3">
    <property type="entry name" value="BLR8105 PROTEIN"/>
    <property type="match status" value="1"/>
</dbReference>
<feature type="transmembrane region" description="Helical" evidence="1">
    <location>
        <begin position="41"/>
        <end position="64"/>
    </location>
</feature>